<evidence type="ECO:0000313" key="2">
    <source>
        <dbReference type="EMBL" id="SEK38610.1"/>
    </source>
</evidence>
<proteinExistence type="predicted"/>
<accession>A0A1H7GPU6</accession>
<name>A0A1H7GPU6_OLID1</name>
<dbReference type="EMBL" id="FOAF01000001">
    <property type="protein sequence ID" value="SEK38610.1"/>
    <property type="molecule type" value="Genomic_DNA"/>
</dbReference>
<protein>
    <submittedName>
        <fullName evidence="2">Uncharacterized protein</fullName>
    </submittedName>
</protein>
<keyword evidence="3" id="KW-1185">Reference proteome</keyword>
<keyword evidence="1" id="KW-1133">Transmembrane helix</keyword>
<evidence type="ECO:0000313" key="3">
    <source>
        <dbReference type="Proteomes" id="UP000199421"/>
    </source>
</evidence>
<keyword evidence="1" id="KW-0472">Membrane</keyword>
<evidence type="ECO:0000256" key="1">
    <source>
        <dbReference type="SAM" id="Phobius"/>
    </source>
</evidence>
<feature type="transmembrane region" description="Helical" evidence="1">
    <location>
        <begin position="33"/>
        <end position="51"/>
    </location>
</feature>
<dbReference type="STRING" id="407022.SAMN05661044_00115"/>
<sequence>MKKTTIIIALFIGFVITAFQLYSINHQFGQVEILTLIFLAVLIGVIMFLSYERKAKLLNFY</sequence>
<keyword evidence="1" id="KW-0812">Transmembrane</keyword>
<organism evidence="2 3">
    <name type="scientific">Olivibacter domesticus</name>
    <name type="common">Pseudosphingobacterium domesticum</name>
    <dbReference type="NCBI Taxonomy" id="407022"/>
    <lineage>
        <taxon>Bacteria</taxon>
        <taxon>Pseudomonadati</taxon>
        <taxon>Bacteroidota</taxon>
        <taxon>Sphingobacteriia</taxon>
        <taxon>Sphingobacteriales</taxon>
        <taxon>Sphingobacteriaceae</taxon>
        <taxon>Olivibacter</taxon>
    </lineage>
</organism>
<gene>
    <name evidence="2" type="ORF">SAMN05661044_00115</name>
</gene>
<dbReference type="Proteomes" id="UP000199421">
    <property type="component" value="Unassembled WGS sequence"/>
</dbReference>
<dbReference type="AlphaFoldDB" id="A0A1H7GPU6"/>
<reference evidence="3" key="1">
    <citation type="submission" date="2016-10" db="EMBL/GenBank/DDBJ databases">
        <authorList>
            <person name="Varghese N."/>
            <person name="Submissions S."/>
        </authorList>
    </citation>
    <scope>NUCLEOTIDE SEQUENCE [LARGE SCALE GENOMIC DNA]</scope>
    <source>
        <strain evidence="3">DSM 18733</strain>
    </source>
</reference>